<dbReference type="PANTHER" id="PTHR23506">
    <property type="entry name" value="GH10249P"/>
    <property type="match status" value="1"/>
</dbReference>
<keyword evidence="3" id="KW-0813">Transport</keyword>
<keyword evidence="5 8" id="KW-1133">Transmembrane helix</keyword>
<accession>A0A3D9V4X5</accession>
<evidence type="ECO:0000256" key="8">
    <source>
        <dbReference type="SAM" id="Phobius"/>
    </source>
</evidence>
<name>A0A3D9V4X5_THECX</name>
<dbReference type="EMBL" id="QTUC01000001">
    <property type="protein sequence ID" value="REF36798.1"/>
    <property type="molecule type" value="Genomic_DNA"/>
</dbReference>
<dbReference type="Pfam" id="PF03092">
    <property type="entry name" value="BT1"/>
    <property type="match status" value="1"/>
</dbReference>
<dbReference type="InterPro" id="IPR039309">
    <property type="entry name" value="BT1"/>
</dbReference>
<reference evidence="10 11" key="1">
    <citation type="submission" date="2018-08" db="EMBL/GenBank/DDBJ databases">
        <title>Sequencing the genomes of 1000 actinobacteria strains.</title>
        <authorList>
            <person name="Klenk H.-P."/>
        </authorList>
    </citation>
    <scope>NUCLEOTIDE SEQUENCE [LARGE SCALE GENOMIC DNA]</scope>
    <source>
        <strain evidence="10 11">DSM 22891</strain>
    </source>
</reference>
<dbReference type="SUPFAM" id="SSF103473">
    <property type="entry name" value="MFS general substrate transporter"/>
    <property type="match status" value="1"/>
</dbReference>
<protein>
    <submittedName>
        <fullName evidence="10">Putative MFS family arabinose efflux permease</fullName>
    </submittedName>
</protein>
<dbReference type="PROSITE" id="PS50850">
    <property type="entry name" value="MFS"/>
    <property type="match status" value="1"/>
</dbReference>
<dbReference type="InterPro" id="IPR001958">
    <property type="entry name" value="Tet-R_TetA/multi-R_MdtG-like"/>
</dbReference>
<evidence type="ECO:0000256" key="3">
    <source>
        <dbReference type="ARBA" id="ARBA00022448"/>
    </source>
</evidence>
<feature type="domain" description="Major facilitator superfamily (MFS) profile" evidence="9">
    <location>
        <begin position="4"/>
        <end position="388"/>
    </location>
</feature>
<feature type="transmembrane region" description="Helical" evidence="8">
    <location>
        <begin position="95"/>
        <end position="119"/>
    </location>
</feature>
<gene>
    <name evidence="10" type="ORF">DFJ64_2230</name>
</gene>
<dbReference type="InterPro" id="IPR036259">
    <property type="entry name" value="MFS_trans_sf"/>
</dbReference>
<dbReference type="InterPro" id="IPR050930">
    <property type="entry name" value="MFS_Vesicular_Transporter"/>
</dbReference>
<comment type="subcellular location">
    <subcellularLocation>
        <location evidence="1">Cell membrane</location>
        <topology evidence="1">Multi-pass membrane protein</topology>
    </subcellularLocation>
</comment>
<sequence length="564" mass="57322">MPREVPVLAAIAFAVSIGFGVVAPAIPVFAAEFGVGKTAAAAVISAFAFMRFVSAFGGGRLVDRFGERSVLSAGMFFVAGSSILAGLSQNYPQLLVLRGIGGIGSAMFTVSAVSLLFRVSDPAHRGRANGLFQGGFLLGGLAGPVLGGVLTEISARLSFFVYGAALAAAGLIGMLFLSRATVHPRRDRRPRAEDDDRHTTLGEAVRHRAFQAALVTNFGTGWALFGVRASLVPLFVTEAMRVGPIWTGIGFLVGSAVQSLVLMPTGRFVDTVGRRPSMIIGGLVSLVAAVLLAVSPSVPVYLLSMALFGIGGAHLGVAPGAVVADVVRGRGGQVVATFQMAADFGSIVGPLVAGYLADQLSYGAAFGATAGILLLGPLLALWMPETRWSGALAKGTAGAGGSASTAVSDGAESDGQVAGASASDRPASDDTVSGHGAGPATTVWGRTASGRTVPGSAPHSGVSDGPRSGGGLFHRTAPRGGVVSHGGASPSEPGVGGADPRSLPRRARSVFRRSRGELNTHGRGSWPWSYGTGRRRGRRGGASSIYRPPSTSQSTSEHDTCPGP</sequence>
<dbReference type="PANTHER" id="PTHR23506:SF23">
    <property type="entry name" value="GH10249P"/>
    <property type="match status" value="1"/>
</dbReference>
<feature type="transmembrane region" description="Helical" evidence="8">
    <location>
        <begin position="275"/>
        <end position="294"/>
    </location>
</feature>
<dbReference type="Gene3D" id="1.20.1250.20">
    <property type="entry name" value="MFS general substrate transporter like domains"/>
    <property type="match status" value="2"/>
</dbReference>
<keyword evidence="4 8" id="KW-0812">Transmembrane</keyword>
<evidence type="ECO:0000259" key="9">
    <source>
        <dbReference type="PROSITE" id="PS50850"/>
    </source>
</evidence>
<feature type="transmembrane region" description="Helical" evidence="8">
    <location>
        <begin position="40"/>
        <end position="58"/>
    </location>
</feature>
<evidence type="ECO:0000256" key="7">
    <source>
        <dbReference type="SAM" id="MobiDB-lite"/>
    </source>
</evidence>
<feature type="transmembrane region" description="Helical" evidence="8">
    <location>
        <begin position="334"/>
        <end position="356"/>
    </location>
</feature>
<evidence type="ECO:0000256" key="5">
    <source>
        <dbReference type="ARBA" id="ARBA00022989"/>
    </source>
</evidence>
<feature type="transmembrane region" description="Helical" evidence="8">
    <location>
        <begin position="131"/>
        <end position="153"/>
    </location>
</feature>
<feature type="compositionally biased region" description="Low complexity" evidence="7">
    <location>
        <begin position="399"/>
        <end position="410"/>
    </location>
</feature>
<comment type="similarity">
    <text evidence="2">Belongs to the major facilitator superfamily. Folate-biopterin transporter (TC 2.A.71) family.</text>
</comment>
<dbReference type="AlphaFoldDB" id="A0A3D9V4X5"/>
<dbReference type="OrthoDB" id="9793283at2"/>
<evidence type="ECO:0000256" key="2">
    <source>
        <dbReference type="ARBA" id="ARBA00007015"/>
    </source>
</evidence>
<feature type="region of interest" description="Disordered" evidence="7">
    <location>
        <begin position="399"/>
        <end position="564"/>
    </location>
</feature>
<dbReference type="PRINTS" id="PR01035">
    <property type="entry name" value="TCRTETA"/>
</dbReference>
<feature type="transmembrane region" description="Helical" evidence="8">
    <location>
        <begin position="159"/>
        <end position="182"/>
    </location>
</feature>
<comment type="caution">
    <text evidence="10">The sequence shown here is derived from an EMBL/GenBank/DDBJ whole genome shotgun (WGS) entry which is preliminary data.</text>
</comment>
<feature type="compositionally biased region" description="Basic residues" evidence="7">
    <location>
        <begin position="503"/>
        <end position="513"/>
    </location>
</feature>
<dbReference type="GO" id="GO:0005886">
    <property type="term" value="C:plasma membrane"/>
    <property type="evidence" value="ECO:0007669"/>
    <property type="project" value="UniProtKB-SubCell"/>
</dbReference>
<feature type="transmembrane region" description="Helical" evidence="8">
    <location>
        <begin position="70"/>
        <end position="89"/>
    </location>
</feature>
<dbReference type="Proteomes" id="UP000256485">
    <property type="component" value="Unassembled WGS sequence"/>
</dbReference>
<feature type="transmembrane region" description="Helical" evidence="8">
    <location>
        <begin position="214"/>
        <end position="236"/>
    </location>
</feature>
<dbReference type="RefSeq" id="WP_115850370.1">
    <property type="nucleotide sequence ID" value="NZ_QTUC01000001.1"/>
</dbReference>
<keyword evidence="11" id="KW-1185">Reference proteome</keyword>
<keyword evidence="6 8" id="KW-0472">Membrane</keyword>
<evidence type="ECO:0000313" key="10">
    <source>
        <dbReference type="EMBL" id="REF36798.1"/>
    </source>
</evidence>
<dbReference type="CDD" id="cd17325">
    <property type="entry name" value="MFS_MdtG_SLC18_like"/>
    <property type="match status" value="1"/>
</dbReference>
<feature type="transmembrane region" description="Helical" evidence="8">
    <location>
        <begin position="242"/>
        <end position="263"/>
    </location>
</feature>
<evidence type="ECO:0000256" key="6">
    <source>
        <dbReference type="ARBA" id="ARBA00023136"/>
    </source>
</evidence>
<feature type="transmembrane region" description="Helical" evidence="8">
    <location>
        <begin position="362"/>
        <end position="382"/>
    </location>
</feature>
<dbReference type="GO" id="GO:0022857">
    <property type="term" value="F:transmembrane transporter activity"/>
    <property type="evidence" value="ECO:0007669"/>
    <property type="project" value="InterPro"/>
</dbReference>
<organism evidence="10 11">
    <name type="scientific">Thermasporomyces composti</name>
    <dbReference type="NCBI Taxonomy" id="696763"/>
    <lineage>
        <taxon>Bacteria</taxon>
        <taxon>Bacillati</taxon>
        <taxon>Actinomycetota</taxon>
        <taxon>Actinomycetes</taxon>
        <taxon>Propionibacteriales</taxon>
        <taxon>Nocardioidaceae</taxon>
        <taxon>Thermasporomyces</taxon>
    </lineage>
</organism>
<evidence type="ECO:0000313" key="11">
    <source>
        <dbReference type="Proteomes" id="UP000256485"/>
    </source>
</evidence>
<dbReference type="InterPro" id="IPR020846">
    <property type="entry name" value="MFS_dom"/>
</dbReference>
<evidence type="ECO:0000256" key="4">
    <source>
        <dbReference type="ARBA" id="ARBA00022692"/>
    </source>
</evidence>
<feature type="transmembrane region" description="Helical" evidence="8">
    <location>
        <begin position="300"/>
        <end position="322"/>
    </location>
</feature>
<dbReference type="Pfam" id="PF07690">
    <property type="entry name" value="MFS_1"/>
    <property type="match status" value="1"/>
</dbReference>
<dbReference type="InterPro" id="IPR011701">
    <property type="entry name" value="MFS"/>
</dbReference>
<evidence type="ECO:0000256" key="1">
    <source>
        <dbReference type="ARBA" id="ARBA00004651"/>
    </source>
</evidence>
<proteinExistence type="inferred from homology"/>